<keyword evidence="3" id="KW-1185">Reference proteome</keyword>
<comment type="caution">
    <text evidence="2">The sequence shown here is derived from an EMBL/GenBank/DDBJ whole genome shotgun (WGS) entry which is preliminary data.</text>
</comment>
<protein>
    <submittedName>
        <fullName evidence="2">Phosphohydrolase</fullName>
    </submittedName>
</protein>
<evidence type="ECO:0000313" key="2">
    <source>
        <dbReference type="EMBL" id="OAB45531.1"/>
    </source>
</evidence>
<dbReference type="InterPro" id="IPR011576">
    <property type="entry name" value="Pyridox_Oxase_N"/>
</dbReference>
<feature type="domain" description="Pyridoxamine 5'-phosphate oxidase N-terminal" evidence="1">
    <location>
        <begin position="36"/>
        <end position="157"/>
    </location>
</feature>
<dbReference type="PANTHER" id="PTHR42815">
    <property type="entry name" value="FAD-BINDING, PUTATIVE (AFU_ORTHOLOGUE AFUA_6G07600)-RELATED"/>
    <property type="match status" value="1"/>
</dbReference>
<dbReference type="NCBIfam" id="TIGR04025">
    <property type="entry name" value="PPOX_FMN_DR2398"/>
    <property type="match status" value="1"/>
</dbReference>
<sequence length="212" mass="24085">MMNKTIFKHQITTEQELRDIVGYSSELVTRKAIHSIDQHCRHFISQSPMAFIATADRSGTCDVSPRGDKAGFVHVIDDNHLIIPERPGNRRLDSLRNILSNPCIGIIFIIPGLEETLRINGNAYIVNDDDLLEEMKVNDKKPLLGIGVKVEECYVHCAKAFKRSSLWDPSKWPEKEDLPVISQVLADHVNMKDVTAEDVAKSLKETYEKRLY</sequence>
<organism evidence="2 3">
    <name type="scientific">Paenibacillus glacialis</name>
    <dbReference type="NCBI Taxonomy" id="494026"/>
    <lineage>
        <taxon>Bacteria</taxon>
        <taxon>Bacillati</taxon>
        <taxon>Bacillota</taxon>
        <taxon>Bacilli</taxon>
        <taxon>Bacillales</taxon>
        <taxon>Paenibacillaceae</taxon>
        <taxon>Paenibacillus</taxon>
    </lineage>
</organism>
<dbReference type="GO" id="GO:0016787">
    <property type="term" value="F:hydrolase activity"/>
    <property type="evidence" value="ECO:0007669"/>
    <property type="project" value="UniProtKB-KW"/>
</dbReference>
<gene>
    <name evidence="2" type="ORF">PGLA_03175</name>
</gene>
<dbReference type="Proteomes" id="UP000076967">
    <property type="component" value="Unassembled WGS sequence"/>
</dbReference>
<keyword evidence="2" id="KW-0378">Hydrolase</keyword>
<dbReference type="Pfam" id="PF01243">
    <property type="entry name" value="PNPOx_N"/>
    <property type="match status" value="1"/>
</dbReference>
<evidence type="ECO:0000313" key="3">
    <source>
        <dbReference type="Proteomes" id="UP000076967"/>
    </source>
</evidence>
<dbReference type="AlphaFoldDB" id="A0A168N8X5"/>
<evidence type="ECO:0000259" key="1">
    <source>
        <dbReference type="Pfam" id="PF01243"/>
    </source>
</evidence>
<dbReference type="InterPro" id="IPR012349">
    <property type="entry name" value="Split_barrel_FMN-bd"/>
</dbReference>
<dbReference type="PANTHER" id="PTHR42815:SF2">
    <property type="entry name" value="FAD-BINDING, PUTATIVE (AFU_ORTHOLOGUE AFUA_6G07600)-RELATED"/>
    <property type="match status" value="1"/>
</dbReference>
<reference evidence="2 3" key="1">
    <citation type="submission" date="2016-03" db="EMBL/GenBank/DDBJ databases">
        <title>Draft genome sequence of Paenibacillus glacialis DSM 22343.</title>
        <authorList>
            <person name="Shin S.-K."/>
            <person name="Yi H."/>
        </authorList>
    </citation>
    <scope>NUCLEOTIDE SEQUENCE [LARGE SCALE GENOMIC DNA]</scope>
    <source>
        <strain evidence="2 3">DSM 22343</strain>
    </source>
</reference>
<dbReference type="InterPro" id="IPR024029">
    <property type="entry name" value="Pyridox_Oxase_FMN-dep"/>
</dbReference>
<dbReference type="SUPFAM" id="SSF50475">
    <property type="entry name" value="FMN-binding split barrel"/>
    <property type="match status" value="1"/>
</dbReference>
<dbReference type="EMBL" id="LVJH01000003">
    <property type="protein sequence ID" value="OAB45531.1"/>
    <property type="molecule type" value="Genomic_DNA"/>
</dbReference>
<dbReference type="STRING" id="494026.PGLA_03175"/>
<proteinExistence type="predicted"/>
<accession>A0A168N8X5</accession>
<name>A0A168N8X5_9BACL</name>
<dbReference type="Gene3D" id="2.30.110.10">
    <property type="entry name" value="Electron Transport, Fmn-binding Protein, Chain A"/>
    <property type="match status" value="1"/>
</dbReference>